<dbReference type="EMBL" id="BAAFGK010000002">
    <property type="protein sequence ID" value="GAB0056382.1"/>
    <property type="molecule type" value="Genomic_DNA"/>
</dbReference>
<dbReference type="Proteomes" id="UP001628193">
    <property type="component" value="Unassembled WGS sequence"/>
</dbReference>
<evidence type="ECO:0000313" key="4">
    <source>
        <dbReference type="Proteomes" id="UP001628193"/>
    </source>
</evidence>
<proteinExistence type="predicted"/>
<sequence>MKKWLWILLVPVALIVAAAVVVPSLIDPNQYKQQISTLVKEKTGRDLTVNGAIKITVFPTAGVSLEDVTLGDAPGFGSEPMAKVARLDVRARLMPLLSKRVEADKVVVEGLRLKLAKDAKGQTNWSDLTGARSAPAATPAEKGSVPVEKRSPAQPGEKTAKPAEAQTARPAEAQASGAGGAGLASITLAGVEIRDAQVSWNNAVNGANYTFKKVRLVTGELAPGQPVALEFDSDVERIKPATNAHVSLVATVRPSADGKGVQLTKTTLGLTVKGGEGSPVTSADLRLAADIDALFDGSLVKAQGLELTVKSEGGPVPLVKAESKLRGQLEVTSNTIRLTGASLDLKGDGKPGAAFGHLEALYKGDIDGQRQGMNLVLPALELAIKADGGTLPAGGVDLKITARAEVDGLKQTARLSALKVEGLEQLKAEGELNVSRFAPLTLSGELDLHPLNLRALLTKLGQKLPATADEKSLTDLKMKTGFVLDEQKVGLNRLEAKLDDTRLKGGVTWPLGGGNTMRVDLDLDTLDLDRYLPPKAANSGGDAKPADPAPTPEAGAKPDSAPKPAASGTGGDIPVESLKKLDLDGKIRIGQLKFGSGKFQDAQVVLRGKDGVLKLEPASMKLYGGTTRMDATLDVRGPAPKLTLKQNLQGVQVAPLLKDLANEESLTGTANLDVDVSATGRNLAAIKQDLDGKVGFVVKDGAYLKMDLTHSIRQAYGAYAATRGRTLSVGQDTGRTPFTTLEGSAEINNGLLESKNIQAVSSALKLTGTGKVDLPKNQLDFTFKANVLALDDVDTQSVKDLKGIAIPVRIHGDLAHPSRQIDLEGLIAEGLKTKAMEKVQEKLGGKLGDALGGKLGEKLGLKPAPAAGDKGTAPSAGDAKSIPSGNEGRSAPMDELKKMLPFGR</sequence>
<dbReference type="Pfam" id="PF05170">
    <property type="entry name" value="AsmA"/>
    <property type="match status" value="1"/>
</dbReference>
<dbReference type="PANTHER" id="PTHR30441">
    <property type="entry name" value="DUF748 DOMAIN-CONTAINING PROTEIN"/>
    <property type="match status" value="1"/>
</dbReference>
<feature type="region of interest" description="Disordered" evidence="1">
    <location>
        <begin position="122"/>
        <end position="179"/>
    </location>
</feature>
<accession>A0ABQ0C683</accession>
<dbReference type="InterPro" id="IPR052894">
    <property type="entry name" value="AsmA-related"/>
</dbReference>
<dbReference type="PANTHER" id="PTHR30441:SF4">
    <property type="entry name" value="PROTEIN ASMA"/>
    <property type="match status" value="1"/>
</dbReference>
<feature type="region of interest" description="Disordered" evidence="1">
    <location>
        <begin position="858"/>
        <end position="904"/>
    </location>
</feature>
<evidence type="ECO:0000259" key="2">
    <source>
        <dbReference type="Pfam" id="PF05170"/>
    </source>
</evidence>
<organism evidence="3 4">
    <name type="scientific">Candidatus Magnetaquiglobus chichijimensis</name>
    <dbReference type="NCBI Taxonomy" id="3141448"/>
    <lineage>
        <taxon>Bacteria</taxon>
        <taxon>Pseudomonadati</taxon>
        <taxon>Pseudomonadota</taxon>
        <taxon>Magnetococcia</taxon>
        <taxon>Magnetococcales</taxon>
        <taxon>Candidatus Magnetaquicoccaceae</taxon>
        <taxon>Candidatus Magnetaquiglobus</taxon>
    </lineage>
</organism>
<evidence type="ECO:0000256" key="1">
    <source>
        <dbReference type="SAM" id="MobiDB-lite"/>
    </source>
</evidence>
<evidence type="ECO:0000313" key="3">
    <source>
        <dbReference type="EMBL" id="GAB0056382.1"/>
    </source>
</evidence>
<reference evidence="3 4" key="1">
    <citation type="submission" date="2024-05" db="EMBL/GenBank/DDBJ databases">
        <authorList>
            <consortium name="Candidatus Magnetaquicoccaceae bacterium FCR-1 genome sequencing consortium"/>
            <person name="Shimoshige H."/>
            <person name="Shimamura S."/>
            <person name="Taoka A."/>
            <person name="Kobayashi H."/>
            <person name="Maekawa T."/>
        </authorList>
    </citation>
    <scope>NUCLEOTIDE SEQUENCE [LARGE SCALE GENOMIC DNA]</scope>
    <source>
        <strain evidence="3 4">FCR-1</strain>
    </source>
</reference>
<dbReference type="RefSeq" id="WP_420904092.1">
    <property type="nucleotide sequence ID" value="NZ_BAAFGK010000002.1"/>
</dbReference>
<feature type="domain" description="AsmA" evidence="2">
    <location>
        <begin position="4"/>
        <end position="755"/>
    </location>
</feature>
<reference evidence="3 4" key="2">
    <citation type="submission" date="2024-09" db="EMBL/GenBank/DDBJ databases">
        <title>Draft genome sequence of Candidatus Magnetaquicoccaceae bacterium FCR-1.</title>
        <authorList>
            <person name="Shimoshige H."/>
            <person name="Shimamura S."/>
            <person name="Taoka A."/>
            <person name="Kobayashi H."/>
            <person name="Maekawa T."/>
        </authorList>
    </citation>
    <scope>NUCLEOTIDE SEQUENCE [LARGE SCALE GENOMIC DNA]</scope>
    <source>
        <strain evidence="3 4">FCR-1</strain>
    </source>
</reference>
<gene>
    <name evidence="3" type="ORF">SIID45300_00688</name>
</gene>
<name>A0ABQ0C683_9PROT</name>
<feature type="region of interest" description="Disordered" evidence="1">
    <location>
        <begin position="532"/>
        <end position="575"/>
    </location>
</feature>
<keyword evidence="4" id="KW-1185">Reference proteome</keyword>
<protein>
    <recommendedName>
        <fullName evidence="2">AsmA domain-containing protein</fullName>
    </recommendedName>
</protein>
<comment type="caution">
    <text evidence="3">The sequence shown here is derived from an EMBL/GenBank/DDBJ whole genome shotgun (WGS) entry which is preliminary data.</text>
</comment>
<dbReference type="InterPro" id="IPR007844">
    <property type="entry name" value="AsmA"/>
</dbReference>
<feature type="compositionally biased region" description="Low complexity" evidence="1">
    <location>
        <begin position="554"/>
        <end position="567"/>
    </location>
</feature>